<reference evidence="7 8" key="1">
    <citation type="submission" date="2018-08" db="EMBL/GenBank/DDBJ databases">
        <title>Genome analysis of the thermophilic bacterium of the candidate phylum Aminicenantes from deep subsurface aquifer revealed its physiology and ecological role.</title>
        <authorList>
            <person name="Kadnikov V.V."/>
            <person name="Mardanov A.V."/>
            <person name="Beletsky A.V."/>
            <person name="Karnachuk O.V."/>
            <person name="Ravin N.V."/>
        </authorList>
    </citation>
    <scope>NUCLEOTIDE SEQUENCE [LARGE SCALE GENOMIC DNA]</scope>
    <source>
        <strain evidence="7">BY38</strain>
    </source>
</reference>
<dbReference type="GO" id="GO:0051536">
    <property type="term" value="F:iron-sulfur cluster binding"/>
    <property type="evidence" value="ECO:0007669"/>
    <property type="project" value="UniProtKB-KW"/>
</dbReference>
<organism evidence="7 8">
    <name type="scientific">Candidatus Saccharicenans subterraneus</name>
    <dbReference type="NCBI Taxonomy" id="2508984"/>
    <lineage>
        <taxon>Bacteria</taxon>
        <taxon>Candidatus Aminicenantota</taxon>
        <taxon>Candidatus Aminicenantia</taxon>
        <taxon>Candidatus Aminicenantales</taxon>
        <taxon>Candidatus Saccharicenantaceae</taxon>
        <taxon>Candidatus Saccharicenans</taxon>
    </lineage>
</organism>
<keyword evidence="4" id="KW-0411">Iron-sulfur</keyword>
<keyword evidence="3" id="KW-0408">Iron</keyword>
<name>A0A3E2BPA7_9BACT</name>
<dbReference type="NCBIfam" id="TIGR00241">
    <property type="entry name" value="CoA_E_activ"/>
    <property type="match status" value="1"/>
</dbReference>
<evidence type="ECO:0000256" key="1">
    <source>
        <dbReference type="ARBA" id="ARBA00001966"/>
    </source>
</evidence>
<gene>
    <name evidence="7" type="ORF">OP8BY_1722</name>
</gene>
<dbReference type="PANTHER" id="PTHR32329:SF7">
    <property type="entry name" value="ACTIVATOR OF 2-HYDROXYACYL-COA-HYDRATASE"/>
    <property type="match status" value="1"/>
</dbReference>
<feature type="domain" description="ATPase BadF/BadG/BcrA/BcrD type" evidence="5">
    <location>
        <begin position="320"/>
        <end position="572"/>
    </location>
</feature>
<evidence type="ECO:0000259" key="6">
    <source>
        <dbReference type="Pfam" id="PF09989"/>
    </source>
</evidence>
<comment type="cofactor">
    <cofactor evidence="1">
        <name>[4Fe-4S] cluster</name>
        <dbReference type="ChEBI" id="CHEBI:49883"/>
    </cofactor>
</comment>
<feature type="domain" description="ATPase BadF/BadG/BcrA/BcrD type" evidence="5">
    <location>
        <begin position="6"/>
        <end position="261"/>
    </location>
</feature>
<evidence type="ECO:0000256" key="4">
    <source>
        <dbReference type="ARBA" id="ARBA00023014"/>
    </source>
</evidence>
<dbReference type="Proteomes" id="UP000257323">
    <property type="component" value="Unassembled WGS sequence"/>
</dbReference>
<accession>A0A3E2BPA7</accession>
<dbReference type="InterPro" id="IPR002731">
    <property type="entry name" value="ATPase_BadF"/>
</dbReference>
<protein>
    <submittedName>
        <fullName evidence="7">Activator of (R)-2-hydroxyglutaryl-CoA dehydratase</fullName>
    </submittedName>
</protein>
<comment type="caution">
    <text evidence="7">The sequence shown here is derived from an EMBL/GenBank/DDBJ whole genome shotgun (WGS) entry which is preliminary data.</text>
</comment>
<keyword evidence="2" id="KW-0479">Metal-binding</keyword>
<dbReference type="Gene3D" id="3.30.420.40">
    <property type="match status" value="4"/>
</dbReference>
<dbReference type="PANTHER" id="PTHR32329">
    <property type="entry name" value="BIFUNCTIONAL PROTEIN [INCLUDES 2-HYDROXYACYL-COA DEHYDRATASE (N-TER) AND ITS ACTIVATOR DOMAIN (C_TERM)-RELATED"/>
    <property type="match status" value="1"/>
</dbReference>
<dbReference type="InterPro" id="IPR008275">
    <property type="entry name" value="CoA_E_activase_dom"/>
</dbReference>
<evidence type="ECO:0000256" key="3">
    <source>
        <dbReference type="ARBA" id="ARBA00023004"/>
    </source>
</evidence>
<evidence type="ECO:0000313" key="7">
    <source>
        <dbReference type="EMBL" id="RFT16544.1"/>
    </source>
</evidence>
<sequence>MSFLAVGLDLGVQSVKLVVLSPERKLIFRDSQPVRGNFFSALETIIRRNLALLSGQKLLISATGAGRNSLDFPAETFKVNEISALAAGVGLVFPGARSVFDIGAESSRWLELGKASAGDIFPEVVDFALNERCAAGTGLFLEQQAYRLRLSIEDFSSLAARARKGATIAGRCSVFAKSDMIHLQQKGTPAEEIAYGVCLALVRSVTSSLLKGKDISWPLVLAGNITKNAAVVRAFQEVLKAGPDRLLYSELSPYLPAIGAASLVLARNEENRFLAAENLLRGIRPTADHRFSSLQPLGELRASPASEPVDRINFPVRGYLGVDIGSVSTNLVVIDETGQVLSGVYLPTRGRPLEVLQEGLLELFSRFPAGLEILGIGTTGSGRYLAGRLLRADLIKNEITCQMRSACFYFPEVDTIFEIGGQDSKYIQVENGRVVDFNLNKICAAGTGSFLEEQAAQMGFRVERDFAVLASASGQPSDLGSRCTVFMESELLNEAARGQPLPDLVAGLAYSIARNYLEKVVERRPIGQNIVFQGGVASNQAVVRAFSIQLGKEIKVHPYHRISGAIGAALEAREVVRKSGKKSLGLDDIRNQLFQSFKLSHFECRQCANRCQVVSVDSGQERVYFGDICERYTSASRLEVSSDDVHKPLAFRNRLLDSLQLQKPAEGPTIGLPRASVFLEFLPFWLAFFPRLGYRVKVSPETNPEIMEAGIKLQPAETCLPVKVAIGHLKFLQDDPEVDLVFLPSLVDRHQNRRESFYFCPYTENLPHMIPETVREKLLTTSVYLEPVEDSQKLSWQNLAGLLKEPEETIARAWTEAWQVQMEFDRKLKEQGQQLLKRSFQSKRPVWLISGRPYLLYDSFVNLNFWSHLEKLKLIAIPADYLELEDLELAGEILEGSAVPPWRYPRKMLEAAAWSRKHHGVYPVFLSFYGCGPDAFCLKQCKSLVEGIPHLFLEFDEHRGEAGLITRLEAFDDEVSQHRAGNRPAARLKKAENPETWPVERVKQIPFVLPYFADHARAFAGALKKSGLRAEVLPPPDERSLELGEKYSSGKECHAYSFLLGDLLKLTLDEKPAEPLIFFFPGARYSCLLQQYGPAMRQLLHELDNQRVLLLTPTLDYFWQLIGFDGLKALYQGLVAVDHLTRISCQLRPYEVKRGEVNRAFQEGLKLIEEGLASDRLAEALEKIRSSFSQIKVRPEERPLIGIAGDIYTRQNSFANNRLFEQLEELGCEVWPSPFLVDEIDFSFSRGFYEKLSEGNLLETVKYAGLNLVREINLAQVRKKLEFSELKLKEPRFEELLRSTLAYLNYNNNQSLFLNVARMVDLARRGVDGIINVICFNCMLGTASAAISRRIKKDFGNLPLPTLVYGETETVSTRSRLEAFVEQVKTRYGKKKAELN</sequence>
<dbReference type="InterPro" id="IPR043129">
    <property type="entry name" value="ATPase_NBD"/>
</dbReference>
<dbReference type="GO" id="GO:0046872">
    <property type="term" value="F:metal ion binding"/>
    <property type="evidence" value="ECO:0007669"/>
    <property type="project" value="UniProtKB-KW"/>
</dbReference>
<dbReference type="EMBL" id="QUAH01000003">
    <property type="protein sequence ID" value="RFT16544.1"/>
    <property type="molecule type" value="Genomic_DNA"/>
</dbReference>
<dbReference type="CDD" id="cd24035">
    <property type="entry name" value="ASKHA_NBD_O66634-like_rpt2"/>
    <property type="match status" value="1"/>
</dbReference>
<dbReference type="Pfam" id="PF01869">
    <property type="entry name" value="BcrAD_BadFG"/>
    <property type="match status" value="2"/>
</dbReference>
<dbReference type="CDD" id="cd24034">
    <property type="entry name" value="ASKHA_NBD_O66634-like_rpt1"/>
    <property type="match status" value="1"/>
</dbReference>
<evidence type="ECO:0000256" key="2">
    <source>
        <dbReference type="ARBA" id="ARBA00022723"/>
    </source>
</evidence>
<feature type="domain" description="DUF2229" evidence="6">
    <location>
        <begin position="669"/>
        <end position="881"/>
    </location>
</feature>
<dbReference type="Pfam" id="PF09989">
    <property type="entry name" value="DUF2229"/>
    <property type="match status" value="1"/>
</dbReference>
<dbReference type="SUPFAM" id="SSF53067">
    <property type="entry name" value="Actin-like ATPase domain"/>
    <property type="match status" value="2"/>
</dbReference>
<evidence type="ECO:0000313" key="8">
    <source>
        <dbReference type="Proteomes" id="UP000257323"/>
    </source>
</evidence>
<proteinExistence type="predicted"/>
<dbReference type="InterPro" id="IPR018709">
    <property type="entry name" value="CoA_activase_DUF2229"/>
</dbReference>
<dbReference type="InterPro" id="IPR051805">
    <property type="entry name" value="Dehydratase_Activator_Redct"/>
</dbReference>
<evidence type="ECO:0000259" key="5">
    <source>
        <dbReference type="Pfam" id="PF01869"/>
    </source>
</evidence>